<reference evidence="1" key="2">
    <citation type="journal article" date="2015" name="Fish Shellfish Immunol.">
        <title>Early steps in the European eel (Anguilla anguilla)-Vibrio vulnificus interaction in the gills: Role of the RtxA13 toxin.</title>
        <authorList>
            <person name="Callol A."/>
            <person name="Pajuelo D."/>
            <person name="Ebbesson L."/>
            <person name="Teles M."/>
            <person name="MacKenzie S."/>
            <person name="Amaro C."/>
        </authorList>
    </citation>
    <scope>NUCLEOTIDE SEQUENCE</scope>
</reference>
<sequence length="31" mass="3589">MPCSQSWLMNLQYMCEISGGYNIFKWLGKGC</sequence>
<reference evidence="1" key="1">
    <citation type="submission" date="2014-11" db="EMBL/GenBank/DDBJ databases">
        <authorList>
            <person name="Amaro Gonzalez C."/>
        </authorList>
    </citation>
    <scope>NUCLEOTIDE SEQUENCE</scope>
</reference>
<accession>A0A0E9V1E2</accession>
<protein>
    <submittedName>
        <fullName evidence="1">Uncharacterized protein</fullName>
    </submittedName>
</protein>
<dbReference type="EMBL" id="GBXM01036781">
    <property type="protein sequence ID" value="JAH71796.1"/>
    <property type="molecule type" value="Transcribed_RNA"/>
</dbReference>
<evidence type="ECO:0000313" key="1">
    <source>
        <dbReference type="EMBL" id="JAH71796.1"/>
    </source>
</evidence>
<dbReference type="AlphaFoldDB" id="A0A0E9V1E2"/>
<name>A0A0E9V1E2_ANGAN</name>
<organism evidence="1">
    <name type="scientific">Anguilla anguilla</name>
    <name type="common">European freshwater eel</name>
    <name type="synonym">Muraena anguilla</name>
    <dbReference type="NCBI Taxonomy" id="7936"/>
    <lineage>
        <taxon>Eukaryota</taxon>
        <taxon>Metazoa</taxon>
        <taxon>Chordata</taxon>
        <taxon>Craniata</taxon>
        <taxon>Vertebrata</taxon>
        <taxon>Euteleostomi</taxon>
        <taxon>Actinopterygii</taxon>
        <taxon>Neopterygii</taxon>
        <taxon>Teleostei</taxon>
        <taxon>Anguilliformes</taxon>
        <taxon>Anguillidae</taxon>
        <taxon>Anguilla</taxon>
    </lineage>
</organism>
<proteinExistence type="predicted"/>